<dbReference type="SUPFAM" id="SSF53850">
    <property type="entry name" value="Periplasmic binding protein-like II"/>
    <property type="match status" value="1"/>
</dbReference>
<keyword evidence="4 6" id="KW-0732">Signal</keyword>
<dbReference type="EMBL" id="AP024601">
    <property type="protein sequence ID" value="BCU80897.1"/>
    <property type="molecule type" value="Genomic_DNA"/>
</dbReference>
<dbReference type="KEGG" id="pabs:JIR001_06800"/>
<dbReference type="GO" id="GO:0030288">
    <property type="term" value="C:outer membrane-bounded periplasmic space"/>
    <property type="evidence" value="ECO:0007669"/>
    <property type="project" value="UniProtKB-ARBA"/>
</dbReference>
<dbReference type="Proteomes" id="UP000677436">
    <property type="component" value="Chromosome"/>
</dbReference>
<evidence type="ECO:0000313" key="8">
    <source>
        <dbReference type="EMBL" id="BCU80897.1"/>
    </source>
</evidence>
<dbReference type="InterPro" id="IPR000914">
    <property type="entry name" value="SBP_5_dom"/>
</dbReference>
<feature type="signal peptide" evidence="6">
    <location>
        <begin position="1"/>
        <end position="21"/>
    </location>
</feature>
<proteinExistence type="inferred from homology"/>
<dbReference type="GO" id="GO:0015833">
    <property type="term" value="P:peptide transport"/>
    <property type="evidence" value="ECO:0007669"/>
    <property type="project" value="UniProtKB-KW"/>
</dbReference>
<dbReference type="InterPro" id="IPR030678">
    <property type="entry name" value="Peptide/Ni-bd"/>
</dbReference>
<keyword evidence="3" id="KW-0813">Transport</keyword>
<dbReference type="InterPro" id="IPR039424">
    <property type="entry name" value="SBP_5"/>
</dbReference>
<feature type="domain" description="Solute-binding protein family 5" evidence="7">
    <location>
        <begin position="76"/>
        <end position="456"/>
    </location>
</feature>
<evidence type="ECO:0000256" key="3">
    <source>
        <dbReference type="ARBA" id="ARBA00022448"/>
    </source>
</evidence>
<dbReference type="CDD" id="cd08504">
    <property type="entry name" value="PBP2_OppA"/>
    <property type="match status" value="1"/>
</dbReference>
<dbReference type="Gene3D" id="3.90.76.10">
    <property type="entry name" value="Dipeptide-binding Protein, Domain 1"/>
    <property type="match status" value="1"/>
</dbReference>
<dbReference type="GO" id="GO:0043190">
    <property type="term" value="C:ATP-binding cassette (ABC) transporter complex"/>
    <property type="evidence" value="ECO:0007669"/>
    <property type="project" value="InterPro"/>
</dbReference>
<dbReference type="FunFam" id="3.10.105.10:FF:000001">
    <property type="entry name" value="Oligopeptide ABC transporter, oligopeptide-binding protein"/>
    <property type="match status" value="1"/>
</dbReference>
<gene>
    <name evidence="8" type="primary">oppA_2</name>
    <name evidence="8" type="ORF">JIR001_06800</name>
</gene>
<reference evidence="8" key="1">
    <citation type="journal article" date="2013" name="Int. J. Syst. Evol. Microbiol.">
        <title>Polycladomyces abyssicola gen. nov., sp. nov., a thermophilic filamentous bacterium isolated from hemipelagic sediment.</title>
        <authorList>
            <person name="Tsubouchi T."/>
            <person name="Shimane Y."/>
            <person name="Mori K."/>
            <person name="Usui K."/>
            <person name="Hiraki T."/>
            <person name="Tame A."/>
            <person name="Uematsu K."/>
            <person name="Maruyama T."/>
            <person name="Hatada Y."/>
        </authorList>
    </citation>
    <scope>NUCLEOTIDE SEQUENCE</scope>
    <source>
        <strain evidence="8">JIR-001</strain>
    </source>
</reference>
<dbReference type="PIRSF" id="PIRSF002741">
    <property type="entry name" value="MppA"/>
    <property type="match status" value="1"/>
</dbReference>
<dbReference type="Gene3D" id="3.10.105.10">
    <property type="entry name" value="Dipeptide-binding Protein, Domain 3"/>
    <property type="match status" value="1"/>
</dbReference>
<evidence type="ECO:0000256" key="4">
    <source>
        <dbReference type="ARBA" id="ARBA00022729"/>
    </source>
</evidence>
<dbReference type="PANTHER" id="PTHR30290:SF10">
    <property type="entry name" value="PERIPLASMIC OLIGOPEPTIDE-BINDING PROTEIN-RELATED"/>
    <property type="match status" value="1"/>
</dbReference>
<dbReference type="Pfam" id="PF00496">
    <property type="entry name" value="SBP_bac_5"/>
    <property type="match status" value="1"/>
</dbReference>
<protein>
    <submittedName>
        <fullName evidence="8">Peptide ABC transporter substrate-binding protein</fullName>
    </submittedName>
</protein>
<evidence type="ECO:0000256" key="5">
    <source>
        <dbReference type="ARBA" id="ARBA00022856"/>
    </source>
</evidence>
<name>A0A8D5ZMI5_9BACL</name>
<keyword evidence="5" id="KW-0653">Protein transport</keyword>
<reference evidence="8" key="2">
    <citation type="journal article" date="2021" name="Microbiol. Resour. Announc.">
        <title>Complete Genome Sequence of Polycladomyces abyssicola JIR-001T, Isolated from Hemipelagic Sediment in Deep Seawater.</title>
        <authorList>
            <person name="Tsubouchi T."/>
            <person name="Kaneko Y."/>
        </authorList>
    </citation>
    <scope>NUCLEOTIDE SEQUENCE</scope>
    <source>
        <strain evidence="8">JIR-001</strain>
    </source>
</reference>
<keyword evidence="9" id="KW-1185">Reference proteome</keyword>
<evidence type="ECO:0000259" key="7">
    <source>
        <dbReference type="Pfam" id="PF00496"/>
    </source>
</evidence>
<evidence type="ECO:0000256" key="1">
    <source>
        <dbReference type="ARBA" id="ARBA00004196"/>
    </source>
</evidence>
<dbReference type="PROSITE" id="PS51257">
    <property type="entry name" value="PROKAR_LIPOPROTEIN"/>
    <property type="match status" value="1"/>
</dbReference>
<sequence>MKKRFYLSLVILLVASMLLSACGGVQQNTGASGNVLTVRSDGEPPNLDSAISTDNISFNLLNAVMEGLMRLDKNNKPQPAMAESYTISPDKKTYTFKLRDAKWSDGKPVRAQDFEYAWKRALAPETASEYAYILYPILNAEKYNTGKAKAEDVGVKALDDKTLQVKLEAPSPYFLGLTSFATYYPQRKDIVEKYGKEYALEPNKMVYNGPFVLASWQHNESYTLKKNPNYWDKATVKLDGINFKIVKEVSSAINLYNTNNLDVVPRLSQEYVDAYKSKPDFKRVPEAVTSYLEFNMKKEKVLRNVKIRKAIQMGIDTNILANNITKDGKPATGFVPPTLQGGNGKLYREQAPAFVKFNKDEAKKLLAEGLKEEGLSQFPTMELLGDDTDVAKKALQYIKEQLRTNLGINVNIRSVPFKERLERSKNGNFQIVLSRWGADYDDAMTFLDLFVTNGGFNRGGYSNPKFDELIKKAKMNPDFNQRLQQMVEAEKILVQDDAGIAPLYWRDRLNLERPNVKGLVHHPFGADDDFKWVTLDK</sequence>
<dbReference type="FunFam" id="3.90.76.10:FF:000001">
    <property type="entry name" value="Oligopeptide ABC transporter substrate-binding protein"/>
    <property type="match status" value="1"/>
</dbReference>
<evidence type="ECO:0000313" key="9">
    <source>
        <dbReference type="Proteomes" id="UP000677436"/>
    </source>
</evidence>
<evidence type="ECO:0000256" key="2">
    <source>
        <dbReference type="ARBA" id="ARBA00005695"/>
    </source>
</evidence>
<dbReference type="GO" id="GO:1904680">
    <property type="term" value="F:peptide transmembrane transporter activity"/>
    <property type="evidence" value="ECO:0007669"/>
    <property type="project" value="TreeGrafter"/>
</dbReference>
<feature type="chain" id="PRO_5038788467" evidence="6">
    <location>
        <begin position="22"/>
        <end position="537"/>
    </location>
</feature>
<evidence type="ECO:0000256" key="6">
    <source>
        <dbReference type="SAM" id="SignalP"/>
    </source>
</evidence>
<comment type="similarity">
    <text evidence="2">Belongs to the bacterial solute-binding protein 5 family.</text>
</comment>
<dbReference type="Gene3D" id="3.40.190.10">
    <property type="entry name" value="Periplasmic binding protein-like II"/>
    <property type="match status" value="1"/>
</dbReference>
<dbReference type="PANTHER" id="PTHR30290">
    <property type="entry name" value="PERIPLASMIC BINDING COMPONENT OF ABC TRANSPORTER"/>
    <property type="match status" value="1"/>
</dbReference>
<keyword evidence="5" id="KW-0571">Peptide transport</keyword>
<organism evidence="8 9">
    <name type="scientific">Polycladomyces abyssicola</name>
    <dbReference type="NCBI Taxonomy" id="1125966"/>
    <lineage>
        <taxon>Bacteria</taxon>
        <taxon>Bacillati</taxon>
        <taxon>Bacillota</taxon>
        <taxon>Bacilli</taxon>
        <taxon>Bacillales</taxon>
        <taxon>Thermoactinomycetaceae</taxon>
        <taxon>Polycladomyces</taxon>
    </lineage>
</organism>
<accession>A0A8D5ZMI5</accession>
<dbReference type="RefSeq" id="WP_212774201.1">
    <property type="nucleotide sequence ID" value="NZ_AP024601.1"/>
</dbReference>
<comment type="subcellular location">
    <subcellularLocation>
        <location evidence="1">Cell envelope</location>
    </subcellularLocation>
</comment>
<dbReference type="AlphaFoldDB" id="A0A8D5ZMI5"/>